<comment type="caution">
    <text evidence="2">The sequence shown here is derived from an EMBL/GenBank/DDBJ whole genome shotgun (WGS) entry which is preliminary data.</text>
</comment>
<dbReference type="AlphaFoldDB" id="A0A428YB54"/>
<feature type="region of interest" description="Disordered" evidence="1">
    <location>
        <begin position="48"/>
        <end position="70"/>
    </location>
</feature>
<reference evidence="2 3" key="1">
    <citation type="submission" date="2018-05" db="EMBL/GenBank/DDBJ databases">
        <title>Evolution of GPA BGCs.</title>
        <authorList>
            <person name="Waglechner N."/>
            <person name="Wright G.D."/>
        </authorList>
    </citation>
    <scope>NUCLEOTIDE SEQUENCE [LARGE SCALE GENOMIC DNA]</scope>
    <source>
        <strain evidence="2 3">A82846</strain>
    </source>
</reference>
<sequence length="70" mass="7747">MEWLLTKQCLTSTDDVSGKRNAAAWSSFTVNVLVAEYFIINRTLRPLARRTTTPSAPPPSRGPTLDTEPV</sequence>
<evidence type="ECO:0000313" key="3">
    <source>
        <dbReference type="Proteomes" id="UP000287547"/>
    </source>
</evidence>
<evidence type="ECO:0000256" key="1">
    <source>
        <dbReference type="SAM" id="MobiDB-lite"/>
    </source>
</evidence>
<dbReference type="EMBL" id="QHKI01000093">
    <property type="protein sequence ID" value="RSM64814.1"/>
    <property type="molecule type" value="Genomic_DNA"/>
</dbReference>
<evidence type="ECO:0000313" key="2">
    <source>
        <dbReference type="EMBL" id="RSM64814.1"/>
    </source>
</evidence>
<proteinExistence type="predicted"/>
<organism evidence="2 3">
    <name type="scientific">Kibdelosporangium aridum</name>
    <dbReference type="NCBI Taxonomy" id="2030"/>
    <lineage>
        <taxon>Bacteria</taxon>
        <taxon>Bacillati</taxon>
        <taxon>Actinomycetota</taxon>
        <taxon>Actinomycetes</taxon>
        <taxon>Pseudonocardiales</taxon>
        <taxon>Pseudonocardiaceae</taxon>
        <taxon>Kibdelosporangium</taxon>
    </lineage>
</organism>
<protein>
    <submittedName>
        <fullName evidence="2">Uncharacterized protein</fullName>
    </submittedName>
</protein>
<name>A0A428YB54_KIBAR</name>
<dbReference type="Proteomes" id="UP000287547">
    <property type="component" value="Unassembled WGS sequence"/>
</dbReference>
<gene>
    <name evidence="2" type="ORF">DMH04_50775</name>
</gene>
<accession>A0A428YB54</accession>